<gene>
    <name evidence="2" type="ORF">ACFO8M_12320</name>
</gene>
<dbReference type="EMBL" id="JBHRWO010000010">
    <property type="protein sequence ID" value="MFC3493269.1"/>
    <property type="molecule type" value="Genomic_DNA"/>
</dbReference>
<evidence type="ECO:0000313" key="2">
    <source>
        <dbReference type="EMBL" id="MFC3493269.1"/>
    </source>
</evidence>
<evidence type="ECO:0000313" key="3">
    <source>
        <dbReference type="Proteomes" id="UP001595712"/>
    </source>
</evidence>
<comment type="caution">
    <text evidence="2">The sequence shown here is derived from an EMBL/GenBank/DDBJ whole genome shotgun (WGS) entry which is preliminary data.</text>
</comment>
<dbReference type="RefSeq" id="WP_387975331.1">
    <property type="nucleotide sequence ID" value="NZ_JBHRWO010000010.1"/>
</dbReference>
<feature type="transmembrane region" description="Helical" evidence="1">
    <location>
        <begin position="72"/>
        <end position="95"/>
    </location>
</feature>
<reference evidence="3" key="1">
    <citation type="journal article" date="2019" name="Int. J. Syst. Evol. Microbiol.">
        <title>The Global Catalogue of Microorganisms (GCM) 10K type strain sequencing project: providing services to taxonomists for standard genome sequencing and annotation.</title>
        <authorList>
            <consortium name="The Broad Institute Genomics Platform"/>
            <consortium name="The Broad Institute Genome Sequencing Center for Infectious Disease"/>
            <person name="Wu L."/>
            <person name="Ma J."/>
        </authorList>
    </citation>
    <scope>NUCLEOTIDE SEQUENCE [LARGE SCALE GENOMIC DNA]</scope>
    <source>
        <strain evidence="3">CGMCC 4.7396</strain>
    </source>
</reference>
<keyword evidence="1" id="KW-1133">Transmembrane helix</keyword>
<keyword evidence="1" id="KW-0812">Transmembrane</keyword>
<name>A0ABV7PXD9_9ACTN</name>
<sequence>MAVPPPQYPEYPYPPPLFPYGPSSPPRMPGLTTTAVVLLWVMVALNALGALLTIPMFAFGPGTFTSLFGPEAVQLAIVAAAQGLAWAIVRAVLAVKIARRSAWARKAAFVVEGTGMAFQLTFAVLIFNATMADLPENGSYSLNFDCTGIVLPVLVIYFLSSTRSLQWCDR</sequence>
<accession>A0ABV7PXD9</accession>
<protein>
    <submittedName>
        <fullName evidence="2">Uncharacterized protein</fullName>
    </submittedName>
</protein>
<feature type="transmembrane region" description="Helical" evidence="1">
    <location>
        <begin position="107"/>
        <end position="128"/>
    </location>
</feature>
<keyword evidence="3" id="KW-1185">Reference proteome</keyword>
<organism evidence="2 3">
    <name type="scientific">Glycomyces rhizosphaerae</name>
    <dbReference type="NCBI Taxonomy" id="2054422"/>
    <lineage>
        <taxon>Bacteria</taxon>
        <taxon>Bacillati</taxon>
        <taxon>Actinomycetota</taxon>
        <taxon>Actinomycetes</taxon>
        <taxon>Glycomycetales</taxon>
        <taxon>Glycomycetaceae</taxon>
        <taxon>Glycomyces</taxon>
    </lineage>
</organism>
<proteinExistence type="predicted"/>
<keyword evidence="1" id="KW-0472">Membrane</keyword>
<evidence type="ECO:0000256" key="1">
    <source>
        <dbReference type="SAM" id="Phobius"/>
    </source>
</evidence>
<feature type="transmembrane region" description="Helical" evidence="1">
    <location>
        <begin position="37"/>
        <end position="60"/>
    </location>
</feature>
<feature type="transmembrane region" description="Helical" evidence="1">
    <location>
        <begin position="140"/>
        <end position="160"/>
    </location>
</feature>
<dbReference type="Proteomes" id="UP001595712">
    <property type="component" value="Unassembled WGS sequence"/>
</dbReference>